<reference evidence="9 10" key="1">
    <citation type="journal article" date="2017" name="ISME J.">
        <title>Potential for microbial H2 and metal transformations associated with novel bacteria and archaea in deep terrestrial subsurface sediments.</title>
        <authorList>
            <person name="Hernsdorf A.W."/>
            <person name="Amano Y."/>
            <person name="Miyakawa K."/>
            <person name="Ise K."/>
            <person name="Suzuki Y."/>
            <person name="Anantharaman K."/>
            <person name="Probst A."/>
            <person name="Burstein D."/>
            <person name="Thomas B.C."/>
            <person name="Banfield J.F."/>
        </authorList>
    </citation>
    <scope>NUCLEOTIDE SEQUENCE [LARGE SCALE GENOMIC DNA]</scope>
    <source>
        <strain evidence="9">HGW-Actinobacteria-3</strain>
    </source>
</reference>
<dbReference type="InterPro" id="IPR007227">
    <property type="entry name" value="Cell_shape_determining_MreD"/>
</dbReference>
<name>A0A2N3G7L8_9ACTN</name>
<dbReference type="NCBIfam" id="TIGR03426">
    <property type="entry name" value="shape_MreD"/>
    <property type="match status" value="1"/>
</dbReference>
<comment type="subcellular location">
    <subcellularLocation>
        <location evidence="1">Cell membrane</location>
        <topology evidence="1">Multi-pass membrane protein</topology>
    </subcellularLocation>
</comment>
<gene>
    <name evidence="9" type="primary">mreD</name>
    <name evidence="9" type="ORF">CVT63_01525</name>
</gene>
<evidence type="ECO:0000256" key="6">
    <source>
        <dbReference type="ARBA" id="ARBA00022989"/>
    </source>
</evidence>
<evidence type="ECO:0000313" key="10">
    <source>
        <dbReference type="Proteomes" id="UP000233654"/>
    </source>
</evidence>
<comment type="caution">
    <text evidence="9">The sequence shown here is derived from an EMBL/GenBank/DDBJ whole genome shotgun (WGS) entry which is preliminary data.</text>
</comment>
<dbReference type="GO" id="GO:0008360">
    <property type="term" value="P:regulation of cell shape"/>
    <property type="evidence" value="ECO:0007669"/>
    <property type="project" value="UniProtKB-KW"/>
</dbReference>
<keyword evidence="6 8" id="KW-1133">Transmembrane helix</keyword>
<dbReference type="SUPFAM" id="SSF81345">
    <property type="entry name" value="ABC transporter involved in vitamin B12 uptake, BtuC"/>
    <property type="match status" value="1"/>
</dbReference>
<comment type="similarity">
    <text evidence="2">Belongs to the MreD family.</text>
</comment>
<feature type="transmembrane region" description="Helical" evidence="8">
    <location>
        <begin position="36"/>
        <end position="60"/>
    </location>
</feature>
<keyword evidence="7 8" id="KW-0472">Membrane</keyword>
<evidence type="ECO:0000313" key="9">
    <source>
        <dbReference type="EMBL" id="PKQ28683.1"/>
    </source>
</evidence>
<sequence length="174" mass="19135">MSRNHQIFLMVVVAFAFVLQLSVIPQLNLLSVAPDLILVVAVVVAVQEGPIAGAIVGFAGGMLQDIASPQVMGMSALTKALAAFTVGMMKDLFMTYSILLPVLLVFLATVFEILLHHGALIILGQEQLPPFKLDAVFAESFFNVFAVLIVYPFIRRFKFLQKDESVIFARPNRR</sequence>
<accession>A0A2N3G7L8</accession>
<keyword evidence="4 8" id="KW-0812">Transmembrane</keyword>
<feature type="transmembrane region" description="Helical" evidence="8">
    <location>
        <begin position="98"/>
        <end position="123"/>
    </location>
</feature>
<keyword evidence="5" id="KW-0133">Cell shape</keyword>
<dbReference type="InterPro" id="IPR037294">
    <property type="entry name" value="ABC_BtuC-like"/>
</dbReference>
<dbReference type="GO" id="GO:0005886">
    <property type="term" value="C:plasma membrane"/>
    <property type="evidence" value="ECO:0007669"/>
    <property type="project" value="UniProtKB-SubCell"/>
</dbReference>
<keyword evidence="3" id="KW-1003">Cell membrane</keyword>
<evidence type="ECO:0000256" key="5">
    <source>
        <dbReference type="ARBA" id="ARBA00022960"/>
    </source>
</evidence>
<dbReference type="AlphaFoldDB" id="A0A2N3G7L8"/>
<dbReference type="Gene3D" id="1.10.1760.20">
    <property type="match status" value="1"/>
</dbReference>
<feature type="transmembrane region" description="Helical" evidence="8">
    <location>
        <begin position="6"/>
        <end position="24"/>
    </location>
</feature>
<organism evidence="9 10">
    <name type="scientific">Candidatus Anoxymicrobium japonicum</name>
    <dbReference type="NCBI Taxonomy" id="2013648"/>
    <lineage>
        <taxon>Bacteria</taxon>
        <taxon>Bacillati</taxon>
        <taxon>Actinomycetota</taxon>
        <taxon>Candidatus Geothermincolia</taxon>
        <taxon>Candidatus Geothermincolales</taxon>
        <taxon>Candidatus Anoxymicrobiaceae</taxon>
        <taxon>Candidatus Anoxymicrobium</taxon>
    </lineage>
</organism>
<feature type="transmembrane region" description="Helical" evidence="8">
    <location>
        <begin position="135"/>
        <end position="154"/>
    </location>
</feature>
<evidence type="ECO:0000256" key="7">
    <source>
        <dbReference type="ARBA" id="ARBA00023136"/>
    </source>
</evidence>
<protein>
    <submittedName>
        <fullName evidence="9">Rod shape-determining protein MreD</fullName>
    </submittedName>
</protein>
<evidence type="ECO:0000256" key="1">
    <source>
        <dbReference type="ARBA" id="ARBA00004651"/>
    </source>
</evidence>
<dbReference type="Proteomes" id="UP000233654">
    <property type="component" value="Unassembled WGS sequence"/>
</dbReference>
<evidence type="ECO:0000256" key="8">
    <source>
        <dbReference type="SAM" id="Phobius"/>
    </source>
</evidence>
<evidence type="ECO:0000256" key="3">
    <source>
        <dbReference type="ARBA" id="ARBA00022475"/>
    </source>
</evidence>
<dbReference type="EMBL" id="PHEX01000008">
    <property type="protein sequence ID" value="PKQ28683.1"/>
    <property type="molecule type" value="Genomic_DNA"/>
</dbReference>
<dbReference type="Pfam" id="PF04093">
    <property type="entry name" value="MreD"/>
    <property type="match status" value="1"/>
</dbReference>
<proteinExistence type="inferred from homology"/>
<evidence type="ECO:0000256" key="2">
    <source>
        <dbReference type="ARBA" id="ARBA00007776"/>
    </source>
</evidence>
<evidence type="ECO:0000256" key="4">
    <source>
        <dbReference type="ARBA" id="ARBA00022692"/>
    </source>
</evidence>